<dbReference type="AlphaFoldDB" id="A0A7S3XNJ2"/>
<dbReference type="InterPro" id="IPR041489">
    <property type="entry name" value="PDZ_6"/>
</dbReference>
<dbReference type="InterPro" id="IPR028889">
    <property type="entry name" value="USP"/>
</dbReference>
<dbReference type="EMBL" id="HBIU01011332">
    <property type="protein sequence ID" value="CAE0626291.1"/>
    <property type="molecule type" value="Transcribed_RNA"/>
</dbReference>
<feature type="chain" id="PRO_5031453401" description="PDZ domain-containing protein" evidence="7">
    <location>
        <begin position="28"/>
        <end position="784"/>
    </location>
</feature>
<dbReference type="GO" id="GO:0008236">
    <property type="term" value="F:serine-type peptidase activity"/>
    <property type="evidence" value="ECO:0007669"/>
    <property type="project" value="UniProtKB-KW"/>
</dbReference>
<dbReference type="CDD" id="cd02674">
    <property type="entry name" value="Peptidase_C19R"/>
    <property type="match status" value="1"/>
</dbReference>
<keyword evidence="6" id="KW-0472">Membrane</keyword>
<dbReference type="PANTHER" id="PTHR32060">
    <property type="entry name" value="TAIL-SPECIFIC PROTEASE"/>
    <property type="match status" value="1"/>
</dbReference>
<evidence type="ECO:0000256" key="3">
    <source>
        <dbReference type="ARBA" id="ARBA00022801"/>
    </source>
</evidence>
<keyword evidence="7" id="KW-0732">Signal</keyword>
<dbReference type="Gene3D" id="3.30.750.44">
    <property type="match status" value="1"/>
</dbReference>
<evidence type="ECO:0000256" key="2">
    <source>
        <dbReference type="ARBA" id="ARBA00022670"/>
    </source>
</evidence>
<reference evidence="10" key="1">
    <citation type="submission" date="2021-01" db="EMBL/GenBank/DDBJ databases">
        <authorList>
            <person name="Corre E."/>
            <person name="Pelletier E."/>
            <person name="Niang G."/>
            <person name="Scheremetjew M."/>
            <person name="Finn R."/>
            <person name="Kale V."/>
            <person name="Holt S."/>
            <person name="Cochrane G."/>
            <person name="Meng A."/>
            <person name="Brown T."/>
            <person name="Cohen L."/>
        </authorList>
    </citation>
    <scope>NUCLEOTIDE SEQUENCE</scope>
    <source>
        <strain evidence="10">CCMP3107</strain>
    </source>
</reference>
<feature type="signal peptide" evidence="7">
    <location>
        <begin position="1"/>
        <end position="27"/>
    </location>
</feature>
<protein>
    <recommendedName>
        <fullName evidence="11">PDZ domain-containing protein</fullName>
    </recommendedName>
</protein>
<evidence type="ECO:0000256" key="5">
    <source>
        <dbReference type="SAM" id="MobiDB-lite"/>
    </source>
</evidence>
<feature type="domain" description="USP" evidence="9">
    <location>
        <begin position="395"/>
        <end position="772"/>
    </location>
</feature>
<dbReference type="PROSITE" id="PS50235">
    <property type="entry name" value="USP_3"/>
    <property type="match status" value="1"/>
</dbReference>
<dbReference type="InterPro" id="IPR038765">
    <property type="entry name" value="Papain-like_cys_pep_sf"/>
</dbReference>
<gene>
    <name evidence="10" type="ORF">HAKA00212_LOCUS4966</name>
</gene>
<evidence type="ECO:0000259" key="8">
    <source>
        <dbReference type="PROSITE" id="PS50106"/>
    </source>
</evidence>
<feature type="domain" description="PDZ" evidence="8">
    <location>
        <begin position="219"/>
        <end position="305"/>
    </location>
</feature>
<dbReference type="Gene3D" id="2.30.42.10">
    <property type="match status" value="1"/>
</dbReference>
<comment type="similarity">
    <text evidence="1">Belongs to the peptidase S41A family.</text>
</comment>
<dbReference type="GO" id="GO:0016579">
    <property type="term" value="P:protein deubiquitination"/>
    <property type="evidence" value="ECO:0007669"/>
    <property type="project" value="InterPro"/>
</dbReference>
<proteinExistence type="inferred from homology"/>
<organism evidence="10">
    <name type="scientific">Heterosigma akashiwo</name>
    <name type="common">Chromophytic alga</name>
    <name type="synonym">Heterosigma carterae</name>
    <dbReference type="NCBI Taxonomy" id="2829"/>
    <lineage>
        <taxon>Eukaryota</taxon>
        <taxon>Sar</taxon>
        <taxon>Stramenopiles</taxon>
        <taxon>Ochrophyta</taxon>
        <taxon>Raphidophyceae</taxon>
        <taxon>Chattonellales</taxon>
        <taxon>Chattonellaceae</taxon>
        <taxon>Heterosigma</taxon>
    </lineage>
</organism>
<keyword evidence="6" id="KW-0812">Transmembrane</keyword>
<dbReference type="SMART" id="SM00228">
    <property type="entry name" value="PDZ"/>
    <property type="match status" value="1"/>
</dbReference>
<feature type="region of interest" description="Disordered" evidence="5">
    <location>
        <begin position="81"/>
        <end position="103"/>
    </location>
</feature>
<dbReference type="SUPFAM" id="SSF54001">
    <property type="entry name" value="Cysteine proteinases"/>
    <property type="match status" value="1"/>
</dbReference>
<dbReference type="InterPro" id="IPR029045">
    <property type="entry name" value="ClpP/crotonase-like_dom_sf"/>
</dbReference>
<keyword evidence="2" id="KW-0645">Protease</keyword>
<evidence type="ECO:0000259" key="9">
    <source>
        <dbReference type="PROSITE" id="PS50235"/>
    </source>
</evidence>
<dbReference type="InterPro" id="IPR018200">
    <property type="entry name" value="USP_CS"/>
</dbReference>
<dbReference type="PROSITE" id="PS50106">
    <property type="entry name" value="PDZ"/>
    <property type="match status" value="1"/>
</dbReference>
<evidence type="ECO:0000256" key="6">
    <source>
        <dbReference type="SAM" id="Phobius"/>
    </source>
</evidence>
<dbReference type="InterPro" id="IPR005151">
    <property type="entry name" value="Tail-specific_protease"/>
</dbReference>
<dbReference type="InterPro" id="IPR004447">
    <property type="entry name" value="Peptidase_S41A"/>
</dbReference>
<dbReference type="PANTHER" id="PTHR32060:SF22">
    <property type="entry name" value="CARBOXYL-TERMINAL-PROCESSING PEPTIDASE 3, CHLOROPLASTIC"/>
    <property type="match status" value="1"/>
</dbReference>
<keyword evidence="3" id="KW-0378">Hydrolase</keyword>
<dbReference type="GO" id="GO:0004175">
    <property type="term" value="F:endopeptidase activity"/>
    <property type="evidence" value="ECO:0007669"/>
    <property type="project" value="TreeGrafter"/>
</dbReference>
<name>A0A7S3XNJ2_HETAK</name>
<dbReference type="InterPro" id="IPR036034">
    <property type="entry name" value="PDZ_sf"/>
</dbReference>
<dbReference type="Pfam" id="PF17820">
    <property type="entry name" value="PDZ_6"/>
    <property type="match status" value="1"/>
</dbReference>
<dbReference type="Pfam" id="PF03572">
    <property type="entry name" value="Peptidase_S41"/>
    <property type="match status" value="1"/>
</dbReference>
<keyword evidence="4" id="KW-0720">Serine protease</keyword>
<dbReference type="InterPro" id="IPR001394">
    <property type="entry name" value="Peptidase_C19_UCH"/>
</dbReference>
<dbReference type="SUPFAM" id="SSF50156">
    <property type="entry name" value="PDZ domain-like"/>
    <property type="match status" value="1"/>
</dbReference>
<dbReference type="SUPFAM" id="SSF52096">
    <property type="entry name" value="ClpP/crotonase"/>
    <property type="match status" value="1"/>
</dbReference>
<accession>A0A7S3XNJ2</accession>
<evidence type="ECO:0000256" key="7">
    <source>
        <dbReference type="SAM" id="SignalP"/>
    </source>
</evidence>
<dbReference type="CDD" id="cd07560">
    <property type="entry name" value="Peptidase_S41_CPP"/>
    <property type="match status" value="1"/>
</dbReference>
<evidence type="ECO:0000256" key="4">
    <source>
        <dbReference type="ARBA" id="ARBA00022825"/>
    </source>
</evidence>
<dbReference type="InterPro" id="IPR001478">
    <property type="entry name" value="PDZ"/>
</dbReference>
<dbReference type="GO" id="GO:0004843">
    <property type="term" value="F:cysteine-type deubiquitinase activity"/>
    <property type="evidence" value="ECO:0007669"/>
    <property type="project" value="InterPro"/>
</dbReference>
<keyword evidence="6" id="KW-1133">Transmembrane helix</keyword>
<dbReference type="PROSITE" id="PS00973">
    <property type="entry name" value="USP_2"/>
    <property type="match status" value="1"/>
</dbReference>
<dbReference type="Gene3D" id="3.90.70.10">
    <property type="entry name" value="Cysteine proteinases"/>
    <property type="match status" value="1"/>
</dbReference>
<feature type="transmembrane region" description="Helical" evidence="6">
    <location>
        <begin position="134"/>
        <end position="155"/>
    </location>
</feature>
<dbReference type="CDD" id="cd06782">
    <property type="entry name" value="cpPDZ_CPP-like"/>
    <property type="match status" value="1"/>
</dbReference>
<evidence type="ECO:0000256" key="1">
    <source>
        <dbReference type="ARBA" id="ARBA00009179"/>
    </source>
</evidence>
<dbReference type="SMART" id="SM00245">
    <property type="entry name" value="TSPc"/>
    <property type="match status" value="1"/>
</dbReference>
<evidence type="ECO:0008006" key="11">
    <source>
        <dbReference type="Google" id="ProtNLM"/>
    </source>
</evidence>
<dbReference type="GO" id="GO:0006508">
    <property type="term" value="P:proteolysis"/>
    <property type="evidence" value="ECO:0007669"/>
    <property type="project" value="UniProtKB-KW"/>
</dbReference>
<dbReference type="Gene3D" id="3.90.226.10">
    <property type="entry name" value="2-enoyl-CoA Hydratase, Chain A, domain 1"/>
    <property type="match status" value="1"/>
</dbReference>
<sequence length="784" mass="83595">MTSSSVMNCIFLRTFLLVVFSVAVSYGFQASSGLATTDRRLTSQGIRPVLQQEGGSFVALPKVGPAHQFVATTGTRRKHSALFAKGKPEKEGDGAEAEGGAEDDKNKSLIQRLTVALQTPLSIELPFGLTFKGIFVYLGGIVSGVILSIVIVFSLDDFEVATGSVVRGVTLYNSALSTLERGYVDEVDVDSLTETALQAMMQTLDPYTEFENEAQNQDLQEMVKGRYGGVGLVIAGQTAAGREAMAASGDDQDPAKVARAERVTVVDAFEGYAFDAGLRVGDRLLRVGGQDVRGKTVEQVKDLLRGPPGTSVAVEFERAGRREPAEVVLPRRQVRVPDVKCFTLLDPKVVGAPDFPVGYISLKGFSAGAGREVELAYRVLTERAQAAGASRLRGVVLDLRGNPGGLLDSAVDVASLLVPRDSTLVSVKGRNFPETGFVSTGDPVRPLSQPLVVLVDGGTASAAEIVSGAVQDLDAGVVVGTGRTFGKGLVQNVAALPFDAGLKYTTARYYTPSGRCIQAVNYEEGKAGGPRGDAAALPAEGGGGGGVVPLEPDPDVPMAAVVSNKTAVALDWQDPSQYDPAGMHWVDHPSFLEMQEAGAKGRRGEGVTLAGCLNQFTREEKLDEEDSMYCPKCKAHRRLVVKTSLWALPDVLVVSVKRFHCSARWREKIRTLVYFPQSGLDMAEWVARGRAGGPGDLVYDLYGVVNHVGGMTGGHYTAFCRSSSCTRGGVEEVGTGGAGGGPWLHFDDEFVEEISQDKIVTEAAYLLFYRKRRITPSNVINMTV</sequence>
<dbReference type="Pfam" id="PF00443">
    <property type="entry name" value="UCH"/>
    <property type="match status" value="1"/>
</dbReference>
<evidence type="ECO:0000313" key="10">
    <source>
        <dbReference type="EMBL" id="CAE0626291.1"/>
    </source>
</evidence>